<dbReference type="Pfam" id="PF00521">
    <property type="entry name" value="DNA_topoisoIV"/>
    <property type="match status" value="1"/>
</dbReference>
<dbReference type="EMBL" id="UOEK01000145">
    <property type="protein sequence ID" value="VAV98734.1"/>
    <property type="molecule type" value="Genomic_DNA"/>
</dbReference>
<comment type="catalytic activity">
    <reaction evidence="1">
        <text>ATP-dependent breakage, passage and rejoining of double-stranded DNA.</text>
        <dbReference type="EC" id="5.6.2.2"/>
    </reaction>
</comment>
<dbReference type="SMART" id="SM00434">
    <property type="entry name" value="TOP4c"/>
    <property type="match status" value="1"/>
</dbReference>
<comment type="similarity">
    <text evidence="2">Belongs to the type II topoisomerase GyrA/ParC subunit family.</text>
</comment>
<protein>
    <recommendedName>
        <fullName evidence="3">DNA topoisomerase (ATP-hydrolyzing)</fullName>
        <ecNumber evidence="3">5.6.2.2</ecNumber>
    </recommendedName>
</protein>
<dbReference type="Gene3D" id="3.90.199.10">
    <property type="entry name" value="Topoisomerase II, domain 5"/>
    <property type="match status" value="1"/>
</dbReference>
<dbReference type="InterPro" id="IPR050220">
    <property type="entry name" value="Type_II_DNA_Topoisomerases"/>
</dbReference>
<dbReference type="NCBIfam" id="NF004044">
    <property type="entry name" value="PRK05561.1"/>
    <property type="match status" value="1"/>
</dbReference>
<dbReference type="InterPro" id="IPR035516">
    <property type="entry name" value="Gyrase/topoIV_suA_C"/>
</dbReference>
<evidence type="ECO:0000259" key="8">
    <source>
        <dbReference type="PROSITE" id="PS52040"/>
    </source>
</evidence>
<keyword evidence="4" id="KW-0799">Topoisomerase</keyword>
<dbReference type="InterPro" id="IPR013757">
    <property type="entry name" value="Topo_IIA_A_a_sf"/>
</dbReference>
<dbReference type="NCBIfam" id="TIGR01063">
    <property type="entry name" value="gyrA"/>
    <property type="match status" value="1"/>
</dbReference>
<dbReference type="SUPFAM" id="SSF101904">
    <property type="entry name" value="GyrA/ParC C-terminal domain-like"/>
    <property type="match status" value="1"/>
</dbReference>
<dbReference type="FunFam" id="1.10.268.10:FF:000001">
    <property type="entry name" value="DNA gyrase subunit A"/>
    <property type="match status" value="1"/>
</dbReference>
<dbReference type="FunFam" id="3.30.1360.40:FF:000002">
    <property type="entry name" value="DNA gyrase subunit A"/>
    <property type="match status" value="1"/>
</dbReference>
<feature type="domain" description="Topo IIA-type catalytic" evidence="8">
    <location>
        <begin position="36"/>
        <end position="498"/>
    </location>
</feature>
<reference evidence="9" key="1">
    <citation type="submission" date="2018-06" db="EMBL/GenBank/DDBJ databases">
        <authorList>
            <person name="Zhirakovskaya E."/>
        </authorList>
    </citation>
    <scope>NUCLEOTIDE SEQUENCE</scope>
</reference>
<dbReference type="GO" id="GO:0006265">
    <property type="term" value="P:DNA topological change"/>
    <property type="evidence" value="ECO:0007669"/>
    <property type="project" value="InterPro"/>
</dbReference>
<dbReference type="GO" id="GO:0003677">
    <property type="term" value="F:DNA binding"/>
    <property type="evidence" value="ECO:0007669"/>
    <property type="project" value="UniProtKB-KW"/>
</dbReference>
<evidence type="ECO:0000256" key="1">
    <source>
        <dbReference type="ARBA" id="ARBA00000185"/>
    </source>
</evidence>
<proteinExistence type="inferred from homology"/>
<dbReference type="AlphaFoldDB" id="A0A3B0RXY8"/>
<dbReference type="SUPFAM" id="SSF56719">
    <property type="entry name" value="Type II DNA topoisomerase"/>
    <property type="match status" value="1"/>
</dbReference>
<evidence type="ECO:0000256" key="2">
    <source>
        <dbReference type="ARBA" id="ARBA00008263"/>
    </source>
</evidence>
<dbReference type="PANTHER" id="PTHR43493">
    <property type="entry name" value="DNA GYRASE/TOPOISOMERASE SUBUNIT A"/>
    <property type="match status" value="1"/>
</dbReference>
<dbReference type="InterPro" id="IPR006691">
    <property type="entry name" value="GyrA/parC_rep"/>
</dbReference>
<name>A0A3B0RXY8_9ZZZZ</name>
<dbReference type="CDD" id="cd00187">
    <property type="entry name" value="TOP4c"/>
    <property type="match status" value="1"/>
</dbReference>
<comment type="subunit">
    <text evidence="7">Heterotetramer composed of ParC and ParE.</text>
</comment>
<dbReference type="InterPro" id="IPR013758">
    <property type="entry name" value="Topo_IIA_A/C_ab"/>
</dbReference>
<dbReference type="Gene3D" id="1.10.268.10">
    <property type="entry name" value="Topoisomerase, domain 3"/>
    <property type="match status" value="1"/>
</dbReference>
<dbReference type="EC" id="5.6.2.2" evidence="3"/>
<dbReference type="Pfam" id="PF03989">
    <property type="entry name" value="DNA_gyraseA_C"/>
    <property type="match status" value="6"/>
</dbReference>
<organism evidence="9">
    <name type="scientific">hydrothermal vent metagenome</name>
    <dbReference type="NCBI Taxonomy" id="652676"/>
    <lineage>
        <taxon>unclassified sequences</taxon>
        <taxon>metagenomes</taxon>
        <taxon>ecological metagenomes</taxon>
    </lineage>
</organism>
<keyword evidence="5" id="KW-0238">DNA-binding</keyword>
<dbReference type="NCBIfam" id="NF004043">
    <property type="entry name" value="PRK05560.1"/>
    <property type="match status" value="1"/>
</dbReference>
<dbReference type="PANTHER" id="PTHR43493:SF5">
    <property type="entry name" value="DNA GYRASE SUBUNIT A, CHLOROPLASTIC_MITOCHONDRIAL"/>
    <property type="match status" value="1"/>
</dbReference>
<dbReference type="InterPro" id="IPR002205">
    <property type="entry name" value="Topo_IIA_dom_A"/>
</dbReference>
<dbReference type="FunFam" id="2.120.10.90:FF:000005">
    <property type="entry name" value="DNA topoisomerase 4 subunit A"/>
    <property type="match status" value="1"/>
</dbReference>
<accession>A0A3B0RXY8</accession>
<evidence type="ECO:0000256" key="6">
    <source>
        <dbReference type="ARBA" id="ARBA00023235"/>
    </source>
</evidence>
<dbReference type="GO" id="GO:0009330">
    <property type="term" value="C:DNA topoisomerase type II (double strand cut, ATP-hydrolyzing) complex"/>
    <property type="evidence" value="ECO:0007669"/>
    <property type="project" value="TreeGrafter"/>
</dbReference>
<evidence type="ECO:0000313" key="9">
    <source>
        <dbReference type="EMBL" id="VAV98734.1"/>
    </source>
</evidence>
<evidence type="ECO:0000256" key="7">
    <source>
        <dbReference type="ARBA" id="ARBA00063644"/>
    </source>
</evidence>
<sequence>MPEETTSEQIIPIDIRTEMRNSFLEYAMSVIVSRALPDVRDGLKPVHRRILFSMYDAGIRPGTPFRKCARVIGDVMGWFHPHSNDAIYDALVRLGQDFSSRYPLIQPQGNFGTVDDPPAAMRYTEARMAPLAMHLLDGINEDTVDFVDNYSGERQEPTVMPSRYPNLLVNGSTGIAVGMATNIPPHNLGEICDATLLAIENPDATSEDMLEFVKGPDFPSGAYILGNRGVREALLTGRGSVRMRAVTDIVEIRKGRTAIIVTEIPYQVSRDRIMAKIAELVRSKVITGVADLRDESGKETRLVIELKRDARPQVELNLLFKHTQLEDTFAVNAIALVDGVPRTMGIGPMIHHYVIHQLEVVERRAAFRLRKAEERAHIVEGLLIALDNIDEVVKIIRQSADVDIARSSLMTRFELSIIQTNHILDMPLRRLTALETDKLRDEWNDLQALIADLKSVLDSEDRRRAIVSEELRAIREKFGDARRSRIIPDTGDMSLEDLIADEEIVVSITANGYVKSVLARTYKTQGRGGRGVKGANIREDDIISTLLHTSAHAYLLFFTNRGKVYRVRAHEIPRKERTAKGVLVQSVLPMEPDEVIEAIIDTRDYETFKHLVAFTKLGQVKKTAFKEYDSRNSVLNAIRLQEGDEVVAVRATAGDNDLVMFTKKGQGIRFAESDARPMGRDTQGVRGIRLKDGDEVVAAACVDDGDDIMLLTSGGYGKRTKMAEFPKQKRGGMGVKAMKLTRVRGDLVAARMVSPGDEIFVTSSDGIVIRQPIDSISRQRRDSTGVKIMNLEDGAVLTAVALVPSEDEDEE</sequence>
<evidence type="ECO:0000256" key="4">
    <source>
        <dbReference type="ARBA" id="ARBA00023029"/>
    </source>
</evidence>
<evidence type="ECO:0000256" key="3">
    <source>
        <dbReference type="ARBA" id="ARBA00012895"/>
    </source>
</evidence>
<gene>
    <name evidence="9" type="ORF">MNBD_ACTINO02-2429</name>
</gene>
<dbReference type="Gene3D" id="3.30.1360.40">
    <property type="match status" value="1"/>
</dbReference>
<dbReference type="InterPro" id="IPR013760">
    <property type="entry name" value="Topo_IIA-like_dom_sf"/>
</dbReference>
<evidence type="ECO:0000256" key="5">
    <source>
        <dbReference type="ARBA" id="ARBA00023125"/>
    </source>
</evidence>
<keyword evidence="6 9" id="KW-0413">Isomerase</keyword>
<dbReference type="GO" id="GO:0005524">
    <property type="term" value="F:ATP binding"/>
    <property type="evidence" value="ECO:0007669"/>
    <property type="project" value="InterPro"/>
</dbReference>
<dbReference type="GO" id="GO:0003918">
    <property type="term" value="F:DNA topoisomerase type II (double strand cut, ATP-hydrolyzing) activity"/>
    <property type="evidence" value="ECO:0007669"/>
    <property type="project" value="UniProtKB-EC"/>
</dbReference>
<dbReference type="PROSITE" id="PS52040">
    <property type="entry name" value="TOPO_IIA"/>
    <property type="match status" value="1"/>
</dbReference>
<dbReference type="Gene3D" id="2.120.10.90">
    <property type="entry name" value="DNA gyrase/topoisomerase IV, subunit A, C-terminal"/>
    <property type="match status" value="1"/>
</dbReference>
<dbReference type="GO" id="GO:0005737">
    <property type="term" value="C:cytoplasm"/>
    <property type="evidence" value="ECO:0007669"/>
    <property type="project" value="TreeGrafter"/>
</dbReference>